<evidence type="ECO:0000313" key="11">
    <source>
        <dbReference type="EMBL" id="ODA33213.1"/>
    </source>
</evidence>
<evidence type="ECO:0000256" key="2">
    <source>
        <dbReference type="ARBA" id="ARBA00005837"/>
    </source>
</evidence>
<dbReference type="PIRSF" id="PIRSF016938">
    <property type="entry name" value="RseA"/>
    <property type="match status" value="1"/>
</dbReference>
<dbReference type="STRING" id="1080227.A8L45_11385"/>
<dbReference type="Gene3D" id="1.10.10.880">
    <property type="entry name" value="Anti sigma-E protein RseA, N-terminal domain"/>
    <property type="match status" value="1"/>
</dbReference>
<dbReference type="InterPro" id="IPR036147">
    <property type="entry name" value="Anti-sigma_E_RseA_N_sf"/>
</dbReference>
<keyword evidence="4" id="KW-0812">Transmembrane</keyword>
<keyword evidence="3 7" id="KW-1003">Cell membrane</keyword>
<evidence type="ECO:0000256" key="4">
    <source>
        <dbReference type="ARBA" id="ARBA00022692"/>
    </source>
</evidence>
<protein>
    <recommendedName>
        <fullName evidence="7">Anti-sigma-E factor RseA</fullName>
    </recommendedName>
    <alternativeName>
        <fullName evidence="7">Regulator of SigE</fullName>
    </alternativeName>
    <alternativeName>
        <fullName evidence="7">Sigma-E anti-sigma factor RseA</fullName>
    </alternativeName>
    <alternativeName>
        <fullName evidence="7">Sigma-E factor negative regulatory protein</fullName>
    </alternativeName>
</protein>
<dbReference type="GO" id="GO:0005886">
    <property type="term" value="C:plasma membrane"/>
    <property type="evidence" value="ECO:0007669"/>
    <property type="project" value="UniProtKB-SubCell"/>
</dbReference>
<evidence type="ECO:0000259" key="9">
    <source>
        <dbReference type="Pfam" id="PF03872"/>
    </source>
</evidence>
<dbReference type="Pfam" id="PF03872">
    <property type="entry name" value="RseA_N"/>
    <property type="match status" value="1"/>
</dbReference>
<dbReference type="InterPro" id="IPR005572">
    <property type="entry name" value="Anti-sigma_E_RseA_N"/>
</dbReference>
<dbReference type="InterPro" id="IPR005573">
    <property type="entry name" value="Anti-sigma_E_RseA_C"/>
</dbReference>
<proteinExistence type="inferred from homology"/>
<feature type="domain" description="Anti sigma-E protein RseA C-terminal" evidence="10">
    <location>
        <begin position="144"/>
        <end position="196"/>
    </location>
</feature>
<evidence type="ECO:0000256" key="8">
    <source>
        <dbReference type="SAM" id="MobiDB-lite"/>
    </source>
</evidence>
<evidence type="ECO:0000256" key="5">
    <source>
        <dbReference type="ARBA" id="ARBA00022989"/>
    </source>
</evidence>
<dbReference type="CDD" id="cd16328">
    <property type="entry name" value="RseA_N"/>
    <property type="match status" value="1"/>
</dbReference>
<dbReference type="PANTHER" id="PTHR38104">
    <property type="match status" value="1"/>
</dbReference>
<evidence type="ECO:0000313" key="12">
    <source>
        <dbReference type="Proteomes" id="UP000094936"/>
    </source>
</evidence>
<feature type="domain" description="Anti sigma-E protein RseA N-terminal" evidence="9">
    <location>
        <begin position="1"/>
        <end position="96"/>
    </location>
</feature>
<dbReference type="Gene3D" id="1.20.5.3960">
    <property type="match status" value="1"/>
</dbReference>
<dbReference type="GO" id="GO:0016989">
    <property type="term" value="F:sigma factor antagonist activity"/>
    <property type="evidence" value="ECO:0007669"/>
    <property type="project" value="InterPro"/>
</dbReference>
<evidence type="ECO:0000256" key="7">
    <source>
        <dbReference type="PIRNR" id="PIRNR016938"/>
    </source>
</evidence>
<keyword evidence="7" id="KW-0997">Cell inner membrane</keyword>
<dbReference type="RefSeq" id="WP_068902316.1">
    <property type="nucleotide sequence ID" value="NZ_JBHUIF010000019.1"/>
</dbReference>
<gene>
    <name evidence="11" type="ORF">A8L45_11385</name>
</gene>
<evidence type="ECO:0000256" key="1">
    <source>
        <dbReference type="ARBA" id="ARBA00004162"/>
    </source>
</evidence>
<dbReference type="PANTHER" id="PTHR38104:SF1">
    <property type="entry name" value="ANTI-SIGMA-E FACTOR RSEA"/>
    <property type="match status" value="1"/>
</dbReference>
<dbReference type="Pfam" id="PF03873">
    <property type="entry name" value="RseA_C"/>
    <property type="match status" value="1"/>
</dbReference>
<sequence>MAEKENVSALFDGEDNDKRLVAALGSDKSAQESWKSYSVIRDTLRGDAPASLDWDIASRVSAALEDEPSHSKASQEMPPVQSTPVIQPHKESQPRPGSFTLPGWLQPLGQVGMAAAVCMAIIVGVQSQNPTTDLYSSEVGSQPPVLETVPFSGAAEPVSINSETERSNTTLSEEQLREQRRRINALLQDFELQLRLNAKSADTEQDLQK</sequence>
<dbReference type="EMBL" id="LYBM01000018">
    <property type="protein sequence ID" value="ODA33213.1"/>
    <property type="molecule type" value="Genomic_DNA"/>
</dbReference>
<comment type="caution">
    <text evidence="11">The sequence shown here is derived from an EMBL/GenBank/DDBJ whole genome shotgun (WGS) entry which is preliminary data.</text>
</comment>
<evidence type="ECO:0000256" key="3">
    <source>
        <dbReference type="ARBA" id="ARBA00022475"/>
    </source>
</evidence>
<name>A0A1C3EJ09_9GAMM</name>
<evidence type="ECO:0000256" key="6">
    <source>
        <dbReference type="ARBA" id="ARBA00023136"/>
    </source>
</evidence>
<evidence type="ECO:0000259" key="10">
    <source>
        <dbReference type="Pfam" id="PF03873"/>
    </source>
</evidence>
<dbReference type="OrthoDB" id="6194196at2"/>
<dbReference type="Proteomes" id="UP000094936">
    <property type="component" value="Unassembled WGS sequence"/>
</dbReference>
<comment type="subcellular location">
    <subcellularLocation>
        <location evidence="7">Cell inner membrane</location>
    </subcellularLocation>
    <subcellularLocation>
        <location evidence="1">Cell membrane</location>
        <topology evidence="1">Single-pass membrane protein</topology>
    </subcellularLocation>
</comment>
<comment type="function">
    <text evidence="7">An anti-sigma factor for extracytoplasmic function (ECF) sigma factor sigma-E (RpoE). ECF sigma factors are held in an inactive form by an anti-sigma factor until released by regulated intramembrane proteolysis (RIP). RIP occurs when an extracytoplasmic signal triggers a concerted proteolytic cascade to transmit information and elicit cellular responses. The membrane-spanning regulatory substrate protein is first cut periplasmically (site-1 protease, S1P, DegS), then within the membrane itself (site-2 protease, S2P, RseP), while cytoplasmic proteases finish degrading the anti-sigma factor, liberating sigma-E.</text>
</comment>
<keyword evidence="6 7" id="KW-0472">Membrane</keyword>
<reference evidence="11 12" key="1">
    <citation type="submission" date="2016-05" db="EMBL/GenBank/DDBJ databases">
        <title>Genomic Taxonomy of the Vibrionaceae.</title>
        <authorList>
            <person name="Gomez-Gil B."/>
            <person name="Enciso-Ibarra J."/>
        </authorList>
    </citation>
    <scope>NUCLEOTIDE SEQUENCE [LARGE SCALE GENOMIC DNA]</scope>
    <source>
        <strain evidence="11 12">CAIM 1920</strain>
    </source>
</reference>
<comment type="subunit">
    <text evidence="7">Interacts 1:1 with ECF RNA polymerase sigma-E (RpoE); this inhibits the interaction of sigma-E with the RNA polymerase catalytic core and leads to a decreased expression of sigma-E-regulated genes. Interacts with RseB.</text>
</comment>
<comment type="similarity">
    <text evidence="2 7">Belongs to the RseA family.</text>
</comment>
<dbReference type="InterPro" id="IPR052383">
    <property type="entry name" value="Anti-sigma-E_RseA-like"/>
</dbReference>
<keyword evidence="12" id="KW-1185">Reference proteome</keyword>
<dbReference type="InterPro" id="IPR026279">
    <property type="entry name" value="RseA"/>
</dbReference>
<dbReference type="AlphaFoldDB" id="A0A1C3EJ09"/>
<organism evidence="11 12">
    <name type="scientific">Veronia pacifica</name>
    <dbReference type="NCBI Taxonomy" id="1080227"/>
    <lineage>
        <taxon>Bacteria</taxon>
        <taxon>Pseudomonadati</taxon>
        <taxon>Pseudomonadota</taxon>
        <taxon>Gammaproteobacteria</taxon>
        <taxon>Vibrionales</taxon>
        <taxon>Vibrionaceae</taxon>
        <taxon>Veronia</taxon>
    </lineage>
</organism>
<feature type="region of interest" description="Disordered" evidence="8">
    <location>
        <begin position="63"/>
        <end position="101"/>
    </location>
</feature>
<dbReference type="SUPFAM" id="SSF89069">
    <property type="entry name" value="N-terminal, cytoplasmic domain of anti-sigmaE factor RseA"/>
    <property type="match status" value="1"/>
</dbReference>
<keyword evidence="5" id="KW-1133">Transmembrane helix</keyword>
<accession>A0A1C3EJ09</accession>